<evidence type="ECO:0000313" key="1">
    <source>
        <dbReference type="EMBL" id="KAA2255492.1"/>
    </source>
</evidence>
<dbReference type="Gene3D" id="2.160.20.80">
    <property type="entry name" value="E3 ubiquitin-protein ligase SopA"/>
    <property type="match status" value="1"/>
</dbReference>
<keyword evidence="2" id="KW-1185">Reference proteome</keyword>
<dbReference type="OrthoDB" id="154708at2"/>
<dbReference type="PANTHER" id="PTHR14136:SF17">
    <property type="entry name" value="BTB_POZ DOMAIN-CONTAINING PROTEIN KCTD9"/>
    <property type="match status" value="1"/>
</dbReference>
<dbReference type="InterPro" id="IPR051082">
    <property type="entry name" value="Pentapeptide-BTB/POZ_domain"/>
</dbReference>
<dbReference type="PANTHER" id="PTHR14136">
    <property type="entry name" value="BTB_POZ DOMAIN-CONTAINING PROTEIN KCTD9"/>
    <property type="match status" value="1"/>
</dbReference>
<gene>
    <name evidence="1" type="ORF">F0L68_28205</name>
</gene>
<evidence type="ECO:0000313" key="2">
    <source>
        <dbReference type="Proteomes" id="UP000323454"/>
    </source>
</evidence>
<reference evidence="1 2" key="2">
    <citation type="submission" date="2019-09" db="EMBL/GenBank/DDBJ databases">
        <authorList>
            <person name="Jin C."/>
        </authorList>
    </citation>
    <scope>NUCLEOTIDE SEQUENCE [LARGE SCALE GENOMIC DNA]</scope>
    <source>
        <strain evidence="1 2">AN110305</strain>
    </source>
</reference>
<comment type="caution">
    <text evidence="1">The sequence shown here is derived from an EMBL/GenBank/DDBJ whole genome shotgun (WGS) entry which is preliminary data.</text>
</comment>
<organism evidence="1 2">
    <name type="scientific">Solihabitans fulvus</name>
    <dbReference type="NCBI Taxonomy" id="1892852"/>
    <lineage>
        <taxon>Bacteria</taxon>
        <taxon>Bacillati</taxon>
        <taxon>Actinomycetota</taxon>
        <taxon>Actinomycetes</taxon>
        <taxon>Pseudonocardiales</taxon>
        <taxon>Pseudonocardiaceae</taxon>
        <taxon>Solihabitans</taxon>
    </lineage>
</organism>
<name>A0A5B2WXS4_9PSEU</name>
<dbReference type="InterPro" id="IPR001646">
    <property type="entry name" value="5peptide_repeat"/>
</dbReference>
<dbReference type="Proteomes" id="UP000323454">
    <property type="component" value="Unassembled WGS sequence"/>
</dbReference>
<accession>A0A5B2WXS4</accession>
<dbReference type="Pfam" id="PF00805">
    <property type="entry name" value="Pentapeptide"/>
    <property type="match status" value="1"/>
</dbReference>
<sequence length="311" mass="33388">MLVSTVTAFVKPPGEPALGEGRQHAAPVSGEYRDSLRADCASCFALCCVAPAFSASTDFAIDKPAGKPCPNLGADFGCTIHDSLRQRGFPGCTVYDCFGAGQRIAQVTFGGQDWRSSPRLAARMFEAFPVMRNLHELLWYLSEALTLSPARSVHGELRKALEEIERHTHSDPETLVRLDVDALRREVNPLLSRASELVRARAKRRGADHRGADLIGRDLRTANLRGANLRGAYLIGANLGGVDLSLADVIGADVRGANLGGADLTRTIFLTQSQLDAAKGDLDTKLPASLTAPRHWLPSAAGRRDLGLDPA</sequence>
<dbReference type="EMBL" id="VUOB01000056">
    <property type="protein sequence ID" value="KAA2255492.1"/>
    <property type="molecule type" value="Genomic_DNA"/>
</dbReference>
<dbReference type="AlphaFoldDB" id="A0A5B2WXS4"/>
<dbReference type="SUPFAM" id="SSF141571">
    <property type="entry name" value="Pentapeptide repeat-like"/>
    <property type="match status" value="1"/>
</dbReference>
<reference evidence="1 2" key="1">
    <citation type="submission" date="2019-09" db="EMBL/GenBank/DDBJ databases">
        <title>Goodfellowia gen. nov., a new genus of the Pseudonocardineae related to Actinoalloteichus, containing Goodfellowia coeruleoviolacea gen. nov., comb. nov. gen. nov., comb. nov.</title>
        <authorList>
            <person name="Labeda D."/>
        </authorList>
    </citation>
    <scope>NUCLEOTIDE SEQUENCE [LARGE SCALE GENOMIC DNA]</scope>
    <source>
        <strain evidence="1 2">AN110305</strain>
    </source>
</reference>
<protein>
    <submittedName>
        <fullName evidence="1">Pentapeptide repeat-containing protein</fullName>
    </submittedName>
</protein>
<proteinExistence type="predicted"/>